<dbReference type="Gene3D" id="3.20.20.70">
    <property type="entry name" value="Aldolase class I"/>
    <property type="match status" value="1"/>
</dbReference>
<dbReference type="AlphaFoldDB" id="A0AA37U140"/>
<dbReference type="GO" id="GO:0019253">
    <property type="term" value="P:reductive pentose-phosphate cycle"/>
    <property type="evidence" value="ECO:0007669"/>
    <property type="project" value="UniProtKB-KW"/>
</dbReference>
<dbReference type="GO" id="GO:0016832">
    <property type="term" value="F:aldehyde-lyase activity"/>
    <property type="evidence" value="ECO:0007669"/>
    <property type="project" value="InterPro"/>
</dbReference>
<name>A0AA37U140_9RHOB</name>
<sequence>MSIATLSQVLRPCLSDGTAVAGLVVLGWEDARAYVAAAEAARRPVILQAGPGCRAHTPLPVLAAMFRTLAETAQVPVVAHLDHGADLEICRQAIDCGFTSVMYDGSALPLQHNIDQTAEVVALAHRHGVSVEAELGYVGYDKGAASQATDPAEAARFAAETRVDALAVSVGNTHLMSAPDSHINATVLRAIMDAAPDLPLVIHGGSGIPASQRLLLAQQTSICKFNIGTELRMAFGAALRATLAENPQTFDRIAILSATMPALQIAAHRVIAGLSQPKP</sequence>
<evidence type="ECO:0000313" key="6">
    <source>
        <dbReference type="Proteomes" id="UP001157355"/>
    </source>
</evidence>
<gene>
    <name evidence="5" type="ORF">GCM10010873_17500</name>
</gene>
<dbReference type="Proteomes" id="UP001157355">
    <property type="component" value="Unassembled WGS sequence"/>
</dbReference>
<dbReference type="PANTHER" id="PTHR30304">
    <property type="entry name" value="D-TAGATOSE-1,6-BISPHOSPHATE ALDOLASE"/>
    <property type="match status" value="1"/>
</dbReference>
<dbReference type="PIRSF" id="PIRSF001359">
    <property type="entry name" value="F_bP_aldolase_II"/>
    <property type="match status" value="1"/>
</dbReference>
<dbReference type="Pfam" id="PF01116">
    <property type="entry name" value="F_bP_aldolase"/>
    <property type="match status" value="1"/>
</dbReference>
<feature type="binding site" evidence="4">
    <location>
        <position position="174"/>
    </location>
    <ligand>
        <name>Zn(2+)</name>
        <dbReference type="ChEBI" id="CHEBI:29105"/>
        <label>1</label>
        <note>catalytic</note>
    </ligand>
</feature>
<comment type="pathway">
    <text evidence="1">Carbohydrate biosynthesis; Calvin cycle.</text>
</comment>
<feature type="binding site" evidence="4">
    <location>
        <position position="83"/>
    </location>
    <ligand>
        <name>Zn(2+)</name>
        <dbReference type="ChEBI" id="CHEBI:29105"/>
        <label>1</label>
        <note>catalytic</note>
    </ligand>
</feature>
<evidence type="ECO:0000256" key="2">
    <source>
        <dbReference type="ARBA" id="ARBA00022567"/>
    </source>
</evidence>
<organism evidence="5 6">
    <name type="scientific">Cypionkella aquatica</name>
    <dbReference type="NCBI Taxonomy" id="1756042"/>
    <lineage>
        <taxon>Bacteria</taxon>
        <taxon>Pseudomonadati</taxon>
        <taxon>Pseudomonadota</taxon>
        <taxon>Alphaproteobacteria</taxon>
        <taxon>Rhodobacterales</taxon>
        <taxon>Paracoccaceae</taxon>
        <taxon>Cypionkella</taxon>
    </lineage>
</organism>
<dbReference type="GO" id="GO:0008270">
    <property type="term" value="F:zinc ion binding"/>
    <property type="evidence" value="ECO:0007669"/>
    <property type="project" value="InterPro"/>
</dbReference>
<protein>
    <submittedName>
        <fullName evidence="5">Fructose-bisphosphate aldolase</fullName>
    </submittedName>
</protein>
<dbReference type="PANTHER" id="PTHR30304:SF0">
    <property type="entry name" value="D-TAGATOSE-1,6-BISPHOSPHATE ALDOLASE SUBUNIT GATY-RELATED"/>
    <property type="match status" value="1"/>
</dbReference>
<comment type="cofactor">
    <cofactor evidence="4">
        <name>Zn(2+)</name>
        <dbReference type="ChEBI" id="CHEBI:29105"/>
    </cofactor>
    <text evidence="4">Binds 2 Zn(2+) ions per subunit. One is catalytic and the other provides a structural contribution.</text>
</comment>
<evidence type="ECO:0000256" key="4">
    <source>
        <dbReference type="PIRSR" id="PIRSR001359-3"/>
    </source>
</evidence>
<evidence type="ECO:0000256" key="3">
    <source>
        <dbReference type="PIRSR" id="PIRSR001359-1"/>
    </source>
</evidence>
<feature type="binding site" evidence="4">
    <location>
        <position position="203"/>
    </location>
    <ligand>
        <name>Zn(2+)</name>
        <dbReference type="ChEBI" id="CHEBI:29105"/>
        <label>1</label>
        <note>catalytic</note>
    </ligand>
</feature>
<dbReference type="RefSeq" id="WP_284324971.1">
    <property type="nucleotide sequence ID" value="NZ_BSPP01000007.1"/>
</dbReference>
<keyword evidence="4" id="KW-0862">Zinc</keyword>
<dbReference type="InterPro" id="IPR013785">
    <property type="entry name" value="Aldolase_TIM"/>
</dbReference>
<comment type="caution">
    <text evidence="5">The sequence shown here is derived from an EMBL/GenBank/DDBJ whole genome shotgun (WGS) entry which is preliminary data.</text>
</comment>
<reference evidence="5 6" key="1">
    <citation type="journal article" date="2014" name="Int. J. Syst. Evol. Microbiol.">
        <title>Complete genome sequence of Corynebacterium casei LMG S-19264T (=DSM 44701T), isolated from a smear-ripened cheese.</title>
        <authorList>
            <consortium name="US DOE Joint Genome Institute (JGI-PGF)"/>
            <person name="Walter F."/>
            <person name="Albersmeier A."/>
            <person name="Kalinowski J."/>
            <person name="Ruckert C."/>
        </authorList>
    </citation>
    <scope>NUCLEOTIDE SEQUENCE [LARGE SCALE GENOMIC DNA]</scope>
    <source>
        <strain evidence="5 6">NBRC 111766</strain>
    </source>
</reference>
<dbReference type="SUPFAM" id="SSF51569">
    <property type="entry name" value="Aldolase"/>
    <property type="match status" value="1"/>
</dbReference>
<evidence type="ECO:0000256" key="1">
    <source>
        <dbReference type="ARBA" id="ARBA00005215"/>
    </source>
</evidence>
<dbReference type="InterPro" id="IPR050246">
    <property type="entry name" value="Class_II_FBP_aldolase"/>
</dbReference>
<feature type="active site" description="Proton donor" evidence="3">
    <location>
        <position position="82"/>
    </location>
</feature>
<feature type="binding site" evidence="4">
    <location>
        <position position="104"/>
    </location>
    <ligand>
        <name>Zn(2+)</name>
        <dbReference type="ChEBI" id="CHEBI:29105"/>
        <label>2</label>
    </ligand>
</feature>
<evidence type="ECO:0000313" key="5">
    <source>
        <dbReference type="EMBL" id="GLS86776.1"/>
    </source>
</evidence>
<feature type="binding site" evidence="4">
    <location>
        <position position="134"/>
    </location>
    <ligand>
        <name>Zn(2+)</name>
        <dbReference type="ChEBI" id="CHEBI:29105"/>
        <label>2</label>
    </ligand>
</feature>
<accession>A0AA37U140</accession>
<dbReference type="InterPro" id="IPR000771">
    <property type="entry name" value="FBA_II"/>
</dbReference>
<keyword evidence="6" id="KW-1185">Reference proteome</keyword>
<keyword evidence="2" id="KW-0113">Calvin cycle</keyword>
<keyword evidence="4" id="KW-0479">Metal-binding</keyword>
<dbReference type="EMBL" id="BSPP01000007">
    <property type="protein sequence ID" value="GLS86776.1"/>
    <property type="molecule type" value="Genomic_DNA"/>
</dbReference>
<proteinExistence type="predicted"/>